<feature type="transmembrane region" description="Helical" evidence="1">
    <location>
        <begin position="200"/>
        <end position="229"/>
    </location>
</feature>
<keyword evidence="3" id="KW-1185">Reference proteome</keyword>
<dbReference type="AlphaFoldDB" id="A0A1Y0ELL6"/>
<dbReference type="Proteomes" id="UP000196138">
    <property type="component" value="Chromosome"/>
</dbReference>
<evidence type="ECO:0000313" key="2">
    <source>
        <dbReference type="EMBL" id="ARU04331.1"/>
    </source>
</evidence>
<feature type="transmembrane region" description="Helical" evidence="1">
    <location>
        <begin position="346"/>
        <end position="363"/>
    </location>
</feature>
<feature type="transmembrane region" description="Helical" evidence="1">
    <location>
        <begin position="411"/>
        <end position="434"/>
    </location>
</feature>
<evidence type="ECO:0000256" key="1">
    <source>
        <dbReference type="SAM" id="Phobius"/>
    </source>
</evidence>
<organism evidence="2 3">
    <name type="scientific">Comamonas serinivorans</name>
    <dbReference type="NCBI Taxonomy" id="1082851"/>
    <lineage>
        <taxon>Bacteria</taxon>
        <taxon>Pseudomonadati</taxon>
        <taxon>Pseudomonadota</taxon>
        <taxon>Betaproteobacteria</taxon>
        <taxon>Burkholderiales</taxon>
        <taxon>Comamonadaceae</taxon>
        <taxon>Comamonas</taxon>
    </lineage>
</organism>
<feature type="transmembrane region" description="Helical" evidence="1">
    <location>
        <begin position="370"/>
        <end position="391"/>
    </location>
</feature>
<dbReference type="KEGG" id="cser:CCO03_06280"/>
<gene>
    <name evidence="2" type="ORF">CCO03_06280</name>
</gene>
<feature type="transmembrane region" description="Helical" evidence="1">
    <location>
        <begin position="446"/>
        <end position="469"/>
    </location>
</feature>
<feature type="transmembrane region" description="Helical" evidence="1">
    <location>
        <begin position="289"/>
        <end position="309"/>
    </location>
</feature>
<protein>
    <recommendedName>
        <fullName evidence="4">Glycosyltransferase</fullName>
    </recommendedName>
</protein>
<keyword evidence="1" id="KW-1133">Transmembrane helix</keyword>
<dbReference type="EMBL" id="CP021455">
    <property type="protein sequence ID" value="ARU04331.1"/>
    <property type="molecule type" value="Genomic_DNA"/>
</dbReference>
<dbReference type="RefSeq" id="WP_087278689.1">
    <property type="nucleotide sequence ID" value="NZ_CP021455.1"/>
</dbReference>
<feature type="transmembrane region" description="Helical" evidence="1">
    <location>
        <begin position="249"/>
        <end position="269"/>
    </location>
</feature>
<evidence type="ECO:0000313" key="3">
    <source>
        <dbReference type="Proteomes" id="UP000196138"/>
    </source>
</evidence>
<accession>A0A1Y0ELL6</accession>
<feature type="transmembrane region" description="Helical" evidence="1">
    <location>
        <begin position="103"/>
        <end position="124"/>
    </location>
</feature>
<feature type="transmembrane region" description="Helical" evidence="1">
    <location>
        <begin position="20"/>
        <end position="36"/>
    </location>
</feature>
<keyword evidence="1" id="KW-0812">Transmembrane</keyword>
<feature type="transmembrane region" description="Helical" evidence="1">
    <location>
        <begin position="321"/>
        <end position="340"/>
    </location>
</feature>
<name>A0A1Y0ELL6_9BURK</name>
<keyword evidence="1" id="KW-0472">Membrane</keyword>
<feature type="transmembrane region" description="Helical" evidence="1">
    <location>
        <begin position="144"/>
        <end position="164"/>
    </location>
</feature>
<evidence type="ECO:0008006" key="4">
    <source>
        <dbReference type="Google" id="ProtNLM"/>
    </source>
</evidence>
<sequence>MNTSSPVIVAQSAVRRLPRAVLWLLCAAYVALGYLGREPWKAADIASFGFMRELARSPWSDWLQPRLLDVAADAGSGPLPYWLGAIALQWLPFAGWQDLVSRLPFMALLGMTLWGTWYAAYHLARNVGAQPVAFAFGGEAQSTDYARVIADGTLLALLATLGLAQYSHETAAPLVQLTASTAVLYGLAAMPHRPLRGSGVAGLGLVAMSLSGAPWLSLIYGGGGALLLLLAHARTVRNPQPQTRGHGTWLPCAAMSLATLLGALLAVQLDLFTWNLSGNPNHWTSQVRLFIWFLWPAWPFLLWTLWRWRRQLRQLDRHRQLALPLLFMLPAVFTACATASGDRALLLALPALAVLAAFALPTFDRSISALIDWCTLLFFSAWAIVIWVVWLSMMTGFPPKPAANVARLAPGFTPTFSIVATVVAVVATLAWAWLVRWRTKRSRAAIWKSLALPAGGAVLCWCLLMTLWLPALDYARSYAAQIQRLHSVVAGATCLNSYQLRAPQIAAVQYYFEHDHGQPSVLRVFGTDDRCAFTIVNADARAAWAQDPRASAWEQVRAIRRPTDRDDRDEDMLVYRQKVMP</sequence>
<reference evidence="2 3" key="1">
    <citation type="submission" date="2017-05" db="EMBL/GenBank/DDBJ databases">
        <authorList>
            <person name="Song R."/>
            <person name="Chenine A.L."/>
            <person name="Ruprecht R.M."/>
        </authorList>
    </citation>
    <scope>NUCLEOTIDE SEQUENCE [LARGE SCALE GENOMIC DNA]</scope>
    <source>
        <strain evidence="2 3">DSM 26136</strain>
    </source>
</reference>
<proteinExistence type="predicted"/>
<dbReference type="OrthoDB" id="8556356at2"/>